<gene>
    <name evidence="2" type="ORF">GWK17_01875</name>
</gene>
<protein>
    <recommendedName>
        <fullName evidence="1">SGNH hydrolase-type esterase domain-containing protein</fullName>
    </recommendedName>
</protein>
<dbReference type="GO" id="GO:0004622">
    <property type="term" value="F:phosphatidylcholine lysophospholipase activity"/>
    <property type="evidence" value="ECO:0007669"/>
    <property type="project" value="TreeGrafter"/>
</dbReference>
<dbReference type="EMBL" id="JAAVUM010000001">
    <property type="protein sequence ID" value="NKE04233.1"/>
    <property type="molecule type" value="Genomic_DNA"/>
</dbReference>
<name>A0A846T6G1_9BACI</name>
<dbReference type="Pfam" id="PF13472">
    <property type="entry name" value="Lipase_GDSL_2"/>
    <property type="match status" value="1"/>
</dbReference>
<accession>A0A846T6G1</accession>
<comment type="caution">
    <text evidence="2">The sequence shown here is derived from an EMBL/GenBank/DDBJ whole genome shotgun (WGS) entry which is preliminary data.</text>
</comment>
<sequence>MKIIKFLLLSSLLALLSFSAWIYYPQYQINKIKQEHAPNTEKTNKLTYIDYYRTSSESTINHLALGDSIIRGYRIPDEENIISQFSSQLGVETGKQVLSQNEGVIGITSERLNVLVQDGVYDEAIKEADIITVNVGGNDILKLVKKSDIYSALKSFDSLQEVFSQNLAEITSRIQELNPSATIVLLELYNPMPADHQFYSLADKLLPQWNLMIYEAANNTSSSIVVQTTNVINSKNLEYLASDGVHPNLSGNTAISSQMLKQFQQQQKADAVLANREN</sequence>
<dbReference type="InterPro" id="IPR051532">
    <property type="entry name" value="Ester_Hydrolysis_Enzymes"/>
</dbReference>
<dbReference type="AlphaFoldDB" id="A0A846T6G1"/>
<organism evidence="2 3">
    <name type="scientific">Mesobacillus selenatarsenatis</name>
    <dbReference type="NCBI Taxonomy" id="388741"/>
    <lineage>
        <taxon>Bacteria</taxon>
        <taxon>Bacillati</taxon>
        <taxon>Bacillota</taxon>
        <taxon>Bacilli</taxon>
        <taxon>Bacillales</taxon>
        <taxon>Bacillaceae</taxon>
        <taxon>Mesobacillus</taxon>
    </lineage>
</organism>
<reference evidence="2 3" key="1">
    <citation type="submission" date="2020-03" db="EMBL/GenBank/DDBJ databases">
        <authorList>
            <person name="Sun Q."/>
        </authorList>
    </citation>
    <scope>NUCLEOTIDE SEQUENCE [LARGE SCALE GENOMIC DNA]</scope>
    <source>
        <strain evidence="2 3">KACC 21451</strain>
    </source>
</reference>
<dbReference type="InterPro" id="IPR013830">
    <property type="entry name" value="SGNH_hydro"/>
</dbReference>
<dbReference type="PANTHER" id="PTHR30383:SF27">
    <property type="entry name" value="SPORE GERMINATION LIPASE LIPC"/>
    <property type="match status" value="1"/>
</dbReference>
<proteinExistence type="predicted"/>
<dbReference type="Gene3D" id="3.40.50.1110">
    <property type="entry name" value="SGNH hydrolase"/>
    <property type="match status" value="1"/>
</dbReference>
<dbReference type="InterPro" id="IPR036514">
    <property type="entry name" value="SGNH_hydro_sf"/>
</dbReference>
<dbReference type="SUPFAM" id="SSF52266">
    <property type="entry name" value="SGNH hydrolase"/>
    <property type="match status" value="1"/>
</dbReference>
<evidence type="ECO:0000313" key="3">
    <source>
        <dbReference type="Proteomes" id="UP000587942"/>
    </source>
</evidence>
<evidence type="ECO:0000313" key="2">
    <source>
        <dbReference type="EMBL" id="NKE04233.1"/>
    </source>
</evidence>
<dbReference type="PANTHER" id="PTHR30383">
    <property type="entry name" value="THIOESTERASE 1/PROTEASE 1/LYSOPHOSPHOLIPASE L1"/>
    <property type="match status" value="1"/>
</dbReference>
<feature type="domain" description="SGNH hydrolase-type esterase" evidence="1">
    <location>
        <begin position="64"/>
        <end position="252"/>
    </location>
</feature>
<dbReference type="RefSeq" id="WP_167830747.1">
    <property type="nucleotide sequence ID" value="NZ_JAAVUM010000001.1"/>
</dbReference>
<dbReference type="Proteomes" id="UP000587942">
    <property type="component" value="Unassembled WGS sequence"/>
</dbReference>
<evidence type="ECO:0000259" key="1">
    <source>
        <dbReference type="Pfam" id="PF13472"/>
    </source>
</evidence>